<organism evidence="1 2">
    <name type="scientific">Prosthecobacter debontii</name>
    <dbReference type="NCBI Taxonomy" id="48467"/>
    <lineage>
        <taxon>Bacteria</taxon>
        <taxon>Pseudomonadati</taxon>
        <taxon>Verrucomicrobiota</taxon>
        <taxon>Verrucomicrobiia</taxon>
        <taxon>Verrucomicrobiales</taxon>
        <taxon>Verrucomicrobiaceae</taxon>
        <taxon>Prosthecobacter</taxon>
    </lineage>
</organism>
<name>A0A1T4XGW3_9BACT</name>
<keyword evidence="2" id="KW-1185">Reference proteome</keyword>
<gene>
    <name evidence="1" type="ORF">SAMN02745166_01398</name>
</gene>
<dbReference type="Proteomes" id="UP000190774">
    <property type="component" value="Unassembled WGS sequence"/>
</dbReference>
<protein>
    <submittedName>
        <fullName evidence="1">Uncharacterized protein</fullName>
    </submittedName>
</protein>
<accession>A0A1T4XGW3</accession>
<dbReference type="NCBIfam" id="NF040519">
    <property type="entry name" value="Sbal_3080_fam"/>
    <property type="match status" value="1"/>
</dbReference>
<dbReference type="OrthoDB" id="1436842at2"/>
<dbReference type="EMBL" id="FUYE01000004">
    <property type="protein sequence ID" value="SKA88311.1"/>
    <property type="molecule type" value="Genomic_DNA"/>
</dbReference>
<evidence type="ECO:0000313" key="2">
    <source>
        <dbReference type="Proteomes" id="UP000190774"/>
    </source>
</evidence>
<sequence length="151" mass="16956">MKNILTLLSLCTILCQCNSTRYTGSAPNPPLTKLAIVKNDKLHMSGMQPEVVKQVQAMGIATTLVDAPPATDEPYMTFTANWKWDMAMYLKYFKAELFQNQQKVSGVEYKASGMDLSKFGHTDEKIRPMLRKVFLGVNPPPKLREAAPSMR</sequence>
<dbReference type="RefSeq" id="WP_078812604.1">
    <property type="nucleotide sequence ID" value="NZ_FUYE01000004.1"/>
</dbReference>
<evidence type="ECO:0000313" key="1">
    <source>
        <dbReference type="EMBL" id="SKA88311.1"/>
    </source>
</evidence>
<dbReference type="AlphaFoldDB" id="A0A1T4XGW3"/>
<reference evidence="2" key="1">
    <citation type="submission" date="2017-02" db="EMBL/GenBank/DDBJ databases">
        <authorList>
            <person name="Varghese N."/>
            <person name="Submissions S."/>
        </authorList>
    </citation>
    <scope>NUCLEOTIDE SEQUENCE [LARGE SCALE GENOMIC DNA]</scope>
    <source>
        <strain evidence="2">ATCC 700200</strain>
    </source>
</reference>
<proteinExistence type="predicted"/>